<dbReference type="Pfam" id="PF07059">
    <property type="entry name" value="EDR2_C"/>
    <property type="match status" value="1"/>
</dbReference>
<reference evidence="2" key="1">
    <citation type="submission" date="2020-06" db="EMBL/GenBank/DDBJ databases">
        <authorList>
            <person name="Li T."/>
            <person name="Hu X."/>
            <person name="Zhang T."/>
            <person name="Song X."/>
            <person name="Zhang H."/>
            <person name="Dai N."/>
            <person name="Sheng W."/>
            <person name="Hou X."/>
            <person name="Wei L."/>
        </authorList>
    </citation>
    <scope>NUCLEOTIDE SEQUENCE</scope>
    <source>
        <strain evidence="2">G02</strain>
        <tissue evidence="2">Leaf</tissue>
    </source>
</reference>
<dbReference type="PANTHER" id="PTHR12136:SF115">
    <property type="entry name" value="PROTEIN ENHANCED DISEASE RESISTANCE 2-LIKE ISOFORM X1"/>
    <property type="match status" value="1"/>
</dbReference>
<name>A0AAW2JWS2_SESRA</name>
<evidence type="ECO:0000259" key="1">
    <source>
        <dbReference type="Pfam" id="PF07059"/>
    </source>
</evidence>
<sequence>MFRAKAGNLSHDFLSGDLPIDIAIPESEKEEIKTEVSLNRIQKKIDNETPRQRSGASSLVGLNDSDEFFDVPEPSDDDLLENGWSSNTVPESFYMDKYQQKLSSAATLVKKLQGLAVQKKGYVDLQGISWEESVSSCYGSTLPKDTAFNTPITAKGTLMQMVAADWLRSDKREDDLAGRPGSIVQKYAERGGPEFFFIINIQVPGSTTYNLALYYMLKTPLQETPLLEHFVNGDNAFRNSRFKLIPYISKGSWIVKQSVGRKACLVGQALEINYFRGTNYLELGVDIGSSTVARGVVSLVLGYLNNLVIEMAFLIQGNTPEELPEFLLGTCRLNHLDAAKAVSTDSVRVG</sequence>
<dbReference type="PANTHER" id="PTHR12136">
    <property type="entry name" value="ENHANCED DISEASE RESISTANCE-RELATED"/>
    <property type="match status" value="1"/>
</dbReference>
<dbReference type="EMBL" id="JACGWJ010000031">
    <property type="protein sequence ID" value="KAL0298704.1"/>
    <property type="molecule type" value="Genomic_DNA"/>
</dbReference>
<organism evidence="2">
    <name type="scientific">Sesamum radiatum</name>
    <name type="common">Black benniseed</name>
    <dbReference type="NCBI Taxonomy" id="300843"/>
    <lineage>
        <taxon>Eukaryota</taxon>
        <taxon>Viridiplantae</taxon>
        <taxon>Streptophyta</taxon>
        <taxon>Embryophyta</taxon>
        <taxon>Tracheophyta</taxon>
        <taxon>Spermatophyta</taxon>
        <taxon>Magnoliopsida</taxon>
        <taxon>eudicotyledons</taxon>
        <taxon>Gunneridae</taxon>
        <taxon>Pentapetalae</taxon>
        <taxon>asterids</taxon>
        <taxon>lamiids</taxon>
        <taxon>Lamiales</taxon>
        <taxon>Pedaliaceae</taxon>
        <taxon>Sesamum</taxon>
    </lineage>
</organism>
<reference evidence="2" key="2">
    <citation type="journal article" date="2024" name="Plant">
        <title>Genomic evolution and insights into agronomic trait innovations of Sesamum species.</title>
        <authorList>
            <person name="Miao H."/>
            <person name="Wang L."/>
            <person name="Qu L."/>
            <person name="Liu H."/>
            <person name="Sun Y."/>
            <person name="Le M."/>
            <person name="Wang Q."/>
            <person name="Wei S."/>
            <person name="Zheng Y."/>
            <person name="Lin W."/>
            <person name="Duan Y."/>
            <person name="Cao H."/>
            <person name="Xiong S."/>
            <person name="Wang X."/>
            <person name="Wei L."/>
            <person name="Li C."/>
            <person name="Ma Q."/>
            <person name="Ju M."/>
            <person name="Zhao R."/>
            <person name="Li G."/>
            <person name="Mu C."/>
            <person name="Tian Q."/>
            <person name="Mei H."/>
            <person name="Zhang T."/>
            <person name="Gao T."/>
            <person name="Zhang H."/>
        </authorList>
    </citation>
    <scope>NUCLEOTIDE SEQUENCE</scope>
    <source>
        <strain evidence="2">G02</strain>
    </source>
</reference>
<comment type="caution">
    <text evidence="2">The sequence shown here is derived from an EMBL/GenBank/DDBJ whole genome shotgun (WGS) entry which is preliminary data.</text>
</comment>
<accession>A0AAW2JWS2</accession>
<dbReference type="AlphaFoldDB" id="A0AAW2JWS2"/>
<gene>
    <name evidence="2" type="ORF">Sradi_6530200</name>
</gene>
<dbReference type="InterPro" id="IPR045096">
    <property type="entry name" value="EDR2-like"/>
</dbReference>
<proteinExistence type="predicted"/>
<protein>
    <submittedName>
        <fullName evidence="2">Protein ENHANCED DISEASE RESISTANCE 2-like</fullName>
    </submittedName>
</protein>
<dbReference type="InterPro" id="IPR009769">
    <property type="entry name" value="EDR2_C"/>
</dbReference>
<feature type="domain" description="Protein ENHANCED DISEASE RESISTANCE 2 C-terminal" evidence="1">
    <location>
        <begin position="153"/>
        <end position="337"/>
    </location>
</feature>
<evidence type="ECO:0000313" key="2">
    <source>
        <dbReference type="EMBL" id="KAL0298704.1"/>
    </source>
</evidence>